<dbReference type="EMBL" id="BARS01022746">
    <property type="protein sequence ID" value="GAG03521.1"/>
    <property type="molecule type" value="Genomic_DNA"/>
</dbReference>
<name>X0VSL9_9ZZZZ</name>
<proteinExistence type="predicted"/>
<gene>
    <name evidence="1" type="ORF">S01H1_36314</name>
</gene>
<dbReference type="AlphaFoldDB" id="X0VSL9"/>
<reference evidence="1" key="1">
    <citation type="journal article" date="2014" name="Front. Microbiol.">
        <title>High frequency of phylogenetically diverse reductive dehalogenase-homologous genes in deep subseafloor sedimentary metagenomes.</title>
        <authorList>
            <person name="Kawai M."/>
            <person name="Futagami T."/>
            <person name="Toyoda A."/>
            <person name="Takaki Y."/>
            <person name="Nishi S."/>
            <person name="Hori S."/>
            <person name="Arai W."/>
            <person name="Tsubouchi T."/>
            <person name="Morono Y."/>
            <person name="Uchiyama I."/>
            <person name="Ito T."/>
            <person name="Fujiyama A."/>
            <person name="Inagaki F."/>
            <person name="Takami H."/>
        </authorList>
    </citation>
    <scope>NUCLEOTIDE SEQUENCE</scope>
    <source>
        <strain evidence="1">Expedition CK06-06</strain>
    </source>
</reference>
<accession>X0VSL9</accession>
<comment type="caution">
    <text evidence="1">The sequence shown here is derived from an EMBL/GenBank/DDBJ whole genome shotgun (WGS) entry which is preliminary data.</text>
</comment>
<evidence type="ECO:0000313" key="1">
    <source>
        <dbReference type="EMBL" id="GAG03521.1"/>
    </source>
</evidence>
<protein>
    <submittedName>
        <fullName evidence="1">Uncharacterized protein</fullName>
    </submittedName>
</protein>
<sequence length="247" mass="28607">MLKQTVKGHNKMPNENNHDGMIESQRLAVNQQLAIEGQAHNHWARAEELKQNYLRILIEARLKSAKANLIDAEVYKQHDKAKVRSELIKQLHISLKRMQSDIYKNRKRIAFLQKMERYLSLISRGPRMGWATLCNMWQGFNHLLGECPLSILSELMTTSAKCGTGNENGFKLIHVIEKYRNPIQALPEMTTEMYYDLVRAFSMVQDYPKQKCQMLAEASQKIQQGVFDVWNPSVMLSEISGDRMIEL</sequence>
<organism evidence="1">
    <name type="scientific">marine sediment metagenome</name>
    <dbReference type="NCBI Taxonomy" id="412755"/>
    <lineage>
        <taxon>unclassified sequences</taxon>
        <taxon>metagenomes</taxon>
        <taxon>ecological metagenomes</taxon>
    </lineage>
</organism>